<dbReference type="Pfam" id="PF04393">
    <property type="entry name" value="DUF535"/>
    <property type="match status" value="1"/>
</dbReference>
<organism evidence="1 2">
    <name type="scientific">Paraburkholderia megapolitana</name>
    <dbReference type="NCBI Taxonomy" id="420953"/>
    <lineage>
        <taxon>Bacteria</taxon>
        <taxon>Pseudomonadati</taxon>
        <taxon>Pseudomonadota</taxon>
        <taxon>Betaproteobacteria</taxon>
        <taxon>Burkholderiales</taxon>
        <taxon>Burkholderiaceae</taxon>
        <taxon>Paraburkholderia</taxon>
    </lineage>
</organism>
<accession>A0A1I3EEY8</accession>
<evidence type="ECO:0008006" key="3">
    <source>
        <dbReference type="Google" id="ProtNLM"/>
    </source>
</evidence>
<dbReference type="PANTHER" id="PTHR38785:SF1">
    <property type="entry name" value="HOMOLOG OF VIRK"/>
    <property type="match status" value="1"/>
</dbReference>
<dbReference type="EMBL" id="FOQU01000001">
    <property type="protein sequence ID" value="SFH97507.1"/>
    <property type="molecule type" value="Genomic_DNA"/>
</dbReference>
<proteinExistence type="predicted"/>
<dbReference type="Proteomes" id="UP000199548">
    <property type="component" value="Unassembled WGS sequence"/>
</dbReference>
<dbReference type="PANTHER" id="PTHR38785">
    <property type="entry name" value="HOMOLOG OF VIRK"/>
    <property type="match status" value="1"/>
</dbReference>
<dbReference type="InterPro" id="IPR007488">
    <property type="entry name" value="DUF535"/>
</dbReference>
<name>A0A1I3EEY8_9BURK</name>
<keyword evidence="2" id="KW-1185">Reference proteome</keyword>
<protein>
    <recommendedName>
        <fullName evidence="3">DUF535 domain-containing protein</fullName>
    </recommendedName>
</protein>
<dbReference type="STRING" id="420953.SAMN05192543_101836"/>
<gene>
    <name evidence="1" type="ORF">SAMN05192543_101836</name>
</gene>
<evidence type="ECO:0000313" key="1">
    <source>
        <dbReference type="EMBL" id="SFH97507.1"/>
    </source>
</evidence>
<evidence type="ECO:0000313" key="2">
    <source>
        <dbReference type="Proteomes" id="UP000199548"/>
    </source>
</evidence>
<reference evidence="1 2" key="1">
    <citation type="submission" date="2016-10" db="EMBL/GenBank/DDBJ databases">
        <authorList>
            <person name="de Groot N.N."/>
        </authorList>
    </citation>
    <scope>NUCLEOTIDE SEQUENCE [LARGE SCALE GENOMIC DNA]</scope>
    <source>
        <strain evidence="1 2">LMG 23650</strain>
    </source>
</reference>
<dbReference type="GO" id="GO:0006974">
    <property type="term" value="P:DNA damage response"/>
    <property type="evidence" value="ECO:0007669"/>
    <property type="project" value="TreeGrafter"/>
</dbReference>
<dbReference type="AlphaFoldDB" id="A0A1I3EEY8"/>
<sequence>MTPFLVARLAACSLWIGDLLRSFSMIRHAGRKVYPDATLFHRWRRVRLWLRSILWWKATTVWLRRCSISPLRELIVRHPGALERPHRPFLHGGFNSRERLAASLDHQALTLQRVPHLAQQIAREGHAAIASFSVGAERWLITLESLEQFQREGDWTLCIRDASGRRAVSCTFSIAYLGGKRRRPRLCVGSVQGPDASVNGRELFRALTKRWYGLRPKIFIVYLAQCVAAGLGTGGTFIVSQQAHIYGSWRYFLRKRRVAADYDGLSRECGAVASWNGWFVLAPPSRYASRADSVTAGNALRRKRQTLREDVARQIQRSLAG</sequence>
<dbReference type="RefSeq" id="WP_170275650.1">
    <property type="nucleotide sequence ID" value="NZ_CP041743.1"/>
</dbReference>